<proteinExistence type="predicted"/>
<gene>
    <name evidence="3" type="ORF">NP493_417g01036</name>
</gene>
<protein>
    <recommendedName>
        <fullName evidence="5">TELO2-interacting protein 1 homolog</fullName>
    </recommendedName>
</protein>
<reference evidence="3" key="1">
    <citation type="journal article" date="2023" name="Mol. Biol. Evol.">
        <title>Third-Generation Sequencing Reveals the Adaptive Role of the Epigenome in Three Deep-Sea Polychaetes.</title>
        <authorList>
            <person name="Perez M."/>
            <person name="Aroh O."/>
            <person name="Sun Y."/>
            <person name="Lan Y."/>
            <person name="Juniper S.K."/>
            <person name="Young C.R."/>
            <person name="Angers B."/>
            <person name="Qian P.Y."/>
        </authorList>
    </citation>
    <scope>NUCLEOTIDE SEQUENCE</scope>
    <source>
        <strain evidence="3">R07B-5</strain>
    </source>
</reference>
<dbReference type="InterPro" id="IPR049362">
    <property type="entry name" value="TTI1_rpt"/>
</dbReference>
<dbReference type="Pfam" id="PF24176">
    <property type="entry name" value="TPR_TTI1_2nd"/>
    <property type="match status" value="1"/>
</dbReference>
<dbReference type="GO" id="GO:0005737">
    <property type="term" value="C:cytoplasm"/>
    <property type="evidence" value="ECO:0007669"/>
    <property type="project" value="TreeGrafter"/>
</dbReference>
<dbReference type="Gene3D" id="1.25.10.10">
    <property type="entry name" value="Leucine-rich Repeat Variant"/>
    <property type="match status" value="1"/>
</dbReference>
<name>A0AAD9L0V5_RIDPI</name>
<dbReference type="AlphaFoldDB" id="A0AAD9L0V5"/>
<dbReference type="PANTHER" id="PTHR18460">
    <property type="entry name" value="TEL2 INTERACTING PROTEIN 1 TTI1 FAMILY MEMBER"/>
    <property type="match status" value="1"/>
</dbReference>
<accession>A0AAD9L0V5</accession>
<dbReference type="InterPro" id="IPR016024">
    <property type="entry name" value="ARM-type_fold"/>
</dbReference>
<dbReference type="PANTHER" id="PTHR18460:SF3">
    <property type="entry name" value="TELO2-INTERACTING PROTEIN 1 HOMOLOG"/>
    <property type="match status" value="1"/>
</dbReference>
<dbReference type="Pfam" id="PF24173">
    <property type="entry name" value="TPR_TTI1_N"/>
    <property type="match status" value="1"/>
</dbReference>
<dbReference type="Pfam" id="PF24181">
    <property type="entry name" value="TPR_TTI1_C"/>
    <property type="match status" value="1"/>
</dbReference>
<dbReference type="InterPro" id="IPR057566">
    <property type="entry name" value="TPR_TTI1_N"/>
</dbReference>
<sequence length="898" mass="99757">MSRSSDVLTMADADSHHKAFECLRPVCVQLTRVHTRENVGHLKAALGVVDPRCLQHLQEYVLFPLRLIIKQTAPDTQEALLLDVLACVRVVLRGSSVSRVETFTDLFNSVCLLLSSPDSQTNVRNVCEELKLELVRCVSELMASATHSVLQTMYTTVFLPALGHAVSLLLHLAETERLRELRMESMQCLCALAQSWPHKVSPSLTQQAGDSFASFLPGIAVSLCRVITGEVTQGHAVTKCAVDSWVRLVTLVLGDRSIDQCTARQNTSQVTQSPGKYEQLHVVRTKEWVAMAADKLRLLVTQIVTLVSHSNWRVRLSLGEGAATLLNKCANSLEGSTGILLEVLVTLTRDEYPNVASKSSAALEDFCASRDLSKSTSLLGLLEENLYSLATTLPRLVHTASETKKLTTLKLFSGYLKLLGRQVSRLLHSVCHLQRVSLALLQILELDTSQVLLIQDRHTGCAFGCLEPPHPVTHSHKCFRHFVDENIFEEVVLIARLLGFYGDLHLLVDHFLDQFHQSSVYSKQALIIINEVILGTTGQGLSVDVKLRTNDPSVVSCVISSLLDVYLQPSVWSPASTLTSTPTSTATSTRSPARVVEHLNSDVLQVCLLLEGVSVFAQVQGSEFKYHLTHALYPVLEKLGSDNALITQAAYLTLVSMAKTCGCGSVEQLLEENADYLVNDVSLRLRHYGSGMYPMAPTVLKVIIQYSSRDIVTLLDDTIQELLCALDECYEDWAVDFIRVLNTLAGAVSKWFPHSDSEEKEDLVETRRTRQKETADSVAEFIKDHYAERLVADGNVKDEETDVLQDAAMHDCEVDSEVDSEKKELPKHIEIVTQVLDRCQHLMSSPNPRMRLLVLDTVGKCCQALKSTQEKLLPLIHKLWPPFAHRFNDSEEIVVMKV</sequence>
<dbReference type="Proteomes" id="UP001209878">
    <property type="component" value="Unassembled WGS sequence"/>
</dbReference>
<evidence type="ECO:0000313" key="4">
    <source>
        <dbReference type="Proteomes" id="UP001209878"/>
    </source>
</evidence>
<organism evidence="3 4">
    <name type="scientific">Ridgeia piscesae</name>
    <name type="common">Tubeworm</name>
    <dbReference type="NCBI Taxonomy" id="27915"/>
    <lineage>
        <taxon>Eukaryota</taxon>
        <taxon>Metazoa</taxon>
        <taxon>Spiralia</taxon>
        <taxon>Lophotrochozoa</taxon>
        <taxon>Annelida</taxon>
        <taxon>Polychaeta</taxon>
        <taxon>Sedentaria</taxon>
        <taxon>Canalipalpata</taxon>
        <taxon>Sabellida</taxon>
        <taxon>Siboglinidae</taxon>
        <taxon>Ridgeia</taxon>
    </lineage>
</organism>
<comment type="caution">
    <text evidence="3">The sequence shown here is derived from an EMBL/GenBank/DDBJ whole genome shotgun (WGS) entry which is preliminary data.</text>
</comment>
<dbReference type="InterPro" id="IPR052587">
    <property type="entry name" value="TELO2-interacting_protein_1"/>
</dbReference>
<keyword evidence="4" id="KW-1185">Reference proteome</keyword>
<feature type="domain" description="TTI1 C-terminal TPR" evidence="2">
    <location>
        <begin position="740"/>
        <end position="897"/>
    </location>
</feature>
<dbReference type="Pfam" id="PF21547">
    <property type="entry name" value="TTI1"/>
    <property type="match status" value="1"/>
</dbReference>
<evidence type="ECO:0008006" key="5">
    <source>
        <dbReference type="Google" id="ProtNLM"/>
    </source>
</evidence>
<evidence type="ECO:0000259" key="2">
    <source>
        <dbReference type="Pfam" id="PF24181"/>
    </source>
</evidence>
<dbReference type="EMBL" id="JAODUO010000418">
    <property type="protein sequence ID" value="KAK2180976.1"/>
    <property type="molecule type" value="Genomic_DNA"/>
</dbReference>
<dbReference type="SUPFAM" id="SSF48371">
    <property type="entry name" value="ARM repeat"/>
    <property type="match status" value="1"/>
</dbReference>
<evidence type="ECO:0000313" key="3">
    <source>
        <dbReference type="EMBL" id="KAK2180976.1"/>
    </source>
</evidence>
<dbReference type="InterPro" id="IPR057567">
    <property type="entry name" value="TPR_TTI1_C"/>
</dbReference>
<feature type="domain" description="TTI1 N-terminal TPR" evidence="1">
    <location>
        <begin position="20"/>
        <end position="351"/>
    </location>
</feature>
<dbReference type="InterPro" id="IPR011989">
    <property type="entry name" value="ARM-like"/>
</dbReference>
<evidence type="ECO:0000259" key="1">
    <source>
        <dbReference type="Pfam" id="PF24173"/>
    </source>
</evidence>